<evidence type="ECO:0000256" key="1">
    <source>
        <dbReference type="ARBA" id="ARBA00002778"/>
    </source>
</evidence>
<comment type="function">
    <text evidence="10">Adenosyl-L-methionine (AdoMet)-dependent tRNA (uracil-O(2)-)-methyltransferase.</text>
</comment>
<gene>
    <name evidence="11" type="ORF">HNY73_006405</name>
</gene>
<evidence type="ECO:0000256" key="9">
    <source>
        <dbReference type="ARBA" id="ARBA00047957"/>
    </source>
</evidence>
<keyword evidence="12" id="KW-1185">Reference proteome</keyword>
<keyword evidence="8 10" id="KW-0819">tRNA processing</keyword>
<reference evidence="11" key="1">
    <citation type="journal article" date="2020" name="bioRxiv">
        <title>Chromosome-level reference genome of the European wasp spider Argiope bruennichi: a resource for studies on range expansion and evolutionary adaptation.</title>
        <authorList>
            <person name="Sheffer M.M."/>
            <person name="Hoppe A."/>
            <person name="Krehenwinkel H."/>
            <person name="Uhl G."/>
            <person name="Kuss A.W."/>
            <person name="Jensen L."/>
            <person name="Jensen C."/>
            <person name="Gillespie R.G."/>
            <person name="Hoff K.J."/>
            <person name="Prost S."/>
        </authorList>
    </citation>
    <scope>NUCLEOTIDE SEQUENCE</scope>
</reference>
<dbReference type="OrthoDB" id="10047021at2759"/>
<comment type="function">
    <text evidence="1">Probable adenosyl-L-methionine (AdoMet)-dependent tRNA (uracil-O(2)-)-methyltransferase.</text>
</comment>
<comment type="caution">
    <text evidence="11">The sequence shown here is derived from an EMBL/GenBank/DDBJ whole genome shotgun (WGS) entry which is preliminary data.</text>
</comment>
<evidence type="ECO:0000256" key="8">
    <source>
        <dbReference type="ARBA" id="ARBA00022694"/>
    </source>
</evidence>
<comment type="similarity">
    <text evidence="3 10">Belongs to the TRM44 family.</text>
</comment>
<dbReference type="Proteomes" id="UP000807504">
    <property type="component" value="Unassembled WGS sequence"/>
</dbReference>
<organism evidence="11 12">
    <name type="scientific">Argiope bruennichi</name>
    <name type="common">Wasp spider</name>
    <name type="synonym">Aranea bruennichi</name>
    <dbReference type="NCBI Taxonomy" id="94029"/>
    <lineage>
        <taxon>Eukaryota</taxon>
        <taxon>Metazoa</taxon>
        <taxon>Ecdysozoa</taxon>
        <taxon>Arthropoda</taxon>
        <taxon>Chelicerata</taxon>
        <taxon>Arachnida</taxon>
        <taxon>Araneae</taxon>
        <taxon>Araneomorphae</taxon>
        <taxon>Entelegynae</taxon>
        <taxon>Araneoidea</taxon>
        <taxon>Araneidae</taxon>
        <taxon>Argiope</taxon>
    </lineage>
</organism>
<evidence type="ECO:0000256" key="4">
    <source>
        <dbReference type="ARBA" id="ARBA00022490"/>
    </source>
</evidence>
<comment type="catalytic activity">
    <reaction evidence="9 10">
        <text>uridine(44) in tRNA(Ser) + S-adenosyl-L-methionine = 2'-O-methyluridine(44) in tRNA(Ser) + S-adenosyl-L-homocysteine + H(+)</text>
        <dbReference type="Rhea" id="RHEA:43100"/>
        <dbReference type="Rhea" id="RHEA-COMP:10339"/>
        <dbReference type="Rhea" id="RHEA-COMP:10340"/>
        <dbReference type="ChEBI" id="CHEBI:15378"/>
        <dbReference type="ChEBI" id="CHEBI:57856"/>
        <dbReference type="ChEBI" id="CHEBI:59789"/>
        <dbReference type="ChEBI" id="CHEBI:65315"/>
        <dbReference type="ChEBI" id="CHEBI:74478"/>
        <dbReference type="EC" id="2.1.1.211"/>
    </reaction>
</comment>
<dbReference type="EMBL" id="JABXBU010000011">
    <property type="protein sequence ID" value="KAF8791558.1"/>
    <property type="molecule type" value="Genomic_DNA"/>
</dbReference>
<dbReference type="GO" id="GO:0005737">
    <property type="term" value="C:cytoplasm"/>
    <property type="evidence" value="ECO:0007669"/>
    <property type="project" value="UniProtKB-SubCell"/>
</dbReference>
<dbReference type="InterPro" id="IPR011671">
    <property type="entry name" value="tRNA_uracil_MeTrfase"/>
</dbReference>
<evidence type="ECO:0000256" key="7">
    <source>
        <dbReference type="ARBA" id="ARBA00022691"/>
    </source>
</evidence>
<keyword evidence="5 10" id="KW-0489">Methyltransferase</keyword>
<evidence type="ECO:0000256" key="5">
    <source>
        <dbReference type="ARBA" id="ARBA00022603"/>
    </source>
</evidence>
<evidence type="ECO:0000313" key="11">
    <source>
        <dbReference type="EMBL" id="KAF8791558.1"/>
    </source>
</evidence>
<dbReference type="AlphaFoldDB" id="A0A8T0FMW4"/>
<keyword evidence="7 10" id="KW-0949">S-adenosyl-L-methionine</keyword>
<reference evidence="11" key="2">
    <citation type="submission" date="2020-06" db="EMBL/GenBank/DDBJ databases">
        <authorList>
            <person name="Sheffer M."/>
        </authorList>
    </citation>
    <scope>NUCLEOTIDE SEQUENCE</scope>
</reference>
<keyword evidence="4 10" id="KW-0963">Cytoplasm</keyword>
<dbReference type="PANTHER" id="PTHR21210">
    <property type="entry name" value="TRNA (URACIL-O(2)-)-METHYLTRANSFERASE-RELATED"/>
    <property type="match status" value="1"/>
</dbReference>
<evidence type="ECO:0000256" key="6">
    <source>
        <dbReference type="ARBA" id="ARBA00022679"/>
    </source>
</evidence>
<name>A0A8T0FMW4_ARGBR</name>
<keyword evidence="6 10" id="KW-0808">Transferase</keyword>
<dbReference type="PANTHER" id="PTHR21210:SF0">
    <property type="entry name" value="TRNA (URACIL-O(2)-)-METHYLTRANSFERASE-RELATED"/>
    <property type="match status" value="1"/>
</dbReference>
<dbReference type="InterPro" id="IPR029063">
    <property type="entry name" value="SAM-dependent_MTases_sf"/>
</dbReference>
<dbReference type="OMA" id="CFFKLHH"/>
<proteinExistence type="inferred from homology"/>
<evidence type="ECO:0000256" key="2">
    <source>
        <dbReference type="ARBA" id="ARBA00004496"/>
    </source>
</evidence>
<sequence length="641" mass="74925">MNSNWQLIDEKVLLANQKFDFYDGVNVYVTRPHILNQKVSAVEILEDYTNVLINNELLRHLEEDFVVEEVKEILGKGEVYYTVQESPAYSEHSDVAHLNENRLIFRSLIPRQLNIYQEVMEVVILNPKEVSIAFYPKRSDVLKSRITPVFPYKITYVENRSSVKLEILQPSYKEPRHDESVQWLKSKVFPKIIKWCQEIPKSPVIPSLKLLSAKDYNVNLHYLKSKYADKFVKIWPEYNNTDPIKYVYEDIAIAAYLITLWNREREEMQLSQKQTFIDLGCGNGLLDHILSSEGHKGMGIDLRRRKIWDVYGPETILIEKVIQPNDKQRYPGYDWIIGNHADELTPWIPVIASRSSYDMKVFLLPCCFYTFDGKYERIHHKETQYQSYLKFLLSLCTTMGFHAEIDKLRIPSTKRTCVVCTHRNYSREDEPEIDKQRKKFIASNLKGPKFSPNNENYFAISTWTGNEPSEERPLTTWVPNFIPRESIEKVQNCSQLNKETINSIIKKVVNHLLATNSTVAVQRQDTTFYWNQGGSLEIKELCSLLGPEILKCMKAQNGGVQTFLRNHSFIFEVKDNRIRLKLPHNINVSNEESFNVAKRKKNQEKRQIGFKTRNCFFHFNHPQGCPLSSNECSFSHKDIES</sequence>
<dbReference type="SUPFAM" id="SSF53335">
    <property type="entry name" value="S-adenosyl-L-methionine-dependent methyltransferases"/>
    <property type="match status" value="1"/>
</dbReference>
<dbReference type="EC" id="2.1.1.211" evidence="10"/>
<dbReference type="GO" id="GO:0141101">
    <property type="term" value="F:tRNA(Ser) (uridine(44)-2'-O-)-methyltransferase activity"/>
    <property type="evidence" value="ECO:0007669"/>
    <property type="project" value="UniProtKB-EC"/>
</dbReference>
<dbReference type="Pfam" id="PF07757">
    <property type="entry name" value="AdoMet_MTase"/>
    <property type="match status" value="1"/>
</dbReference>
<evidence type="ECO:0000313" key="12">
    <source>
        <dbReference type="Proteomes" id="UP000807504"/>
    </source>
</evidence>
<evidence type="ECO:0000256" key="3">
    <source>
        <dbReference type="ARBA" id="ARBA00009056"/>
    </source>
</evidence>
<accession>A0A8T0FMW4</accession>
<comment type="subcellular location">
    <subcellularLocation>
        <location evidence="2 10">Cytoplasm</location>
    </subcellularLocation>
</comment>
<protein>
    <recommendedName>
        <fullName evidence="10">tRNA (uracil-O(2)-)-methyltransferase</fullName>
        <ecNumber evidence="10">2.1.1.211</ecNumber>
    </recommendedName>
</protein>
<dbReference type="GO" id="GO:0030488">
    <property type="term" value="P:tRNA methylation"/>
    <property type="evidence" value="ECO:0007669"/>
    <property type="project" value="UniProtKB-UniRule"/>
</dbReference>
<evidence type="ECO:0000256" key="10">
    <source>
        <dbReference type="RuleBase" id="RU368004"/>
    </source>
</evidence>